<evidence type="ECO:0000313" key="2">
    <source>
        <dbReference type="Proteomes" id="UP001230649"/>
    </source>
</evidence>
<dbReference type="Proteomes" id="UP001230649">
    <property type="component" value="Unassembled WGS sequence"/>
</dbReference>
<name>A0ACC2UXX1_9TREE</name>
<proteinExistence type="predicted"/>
<protein>
    <submittedName>
        <fullName evidence="1">Uncharacterized protein</fullName>
    </submittedName>
</protein>
<keyword evidence="2" id="KW-1185">Reference proteome</keyword>
<sequence length="121" mass="13714">MHQLEISDTMKAMKPGTGNIGMPLTLTRDVVYVLDAYQPGWAQDIVDKGSFNIDKLGDHEFWVQLYDLLWRCVVEADIRKELTPRPIGCIEESIDEEWLLVEVTESVAAEKEDIYIGAQSA</sequence>
<reference evidence="1" key="1">
    <citation type="submission" date="2023-04" db="EMBL/GenBank/DDBJ databases">
        <title>Draft Genome sequencing of Naganishia species isolated from polar environments using Oxford Nanopore Technology.</title>
        <authorList>
            <person name="Leo P."/>
            <person name="Venkateswaran K."/>
        </authorList>
    </citation>
    <scope>NUCLEOTIDE SEQUENCE</scope>
    <source>
        <strain evidence="1">MNA-CCFEE 5262</strain>
    </source>
</reference>
<dbReference type="EMBL" id="JASBWS010000209">
    <property type="protein sequence ID" value="KAJ9091172.1"/>
    <property type="molecule type" value="Genomic_DNA"/>
</dbReference>
<gene>
    <name evidence="1" type="ORF">QFC20_007706</name>
</gene>
<accession>A0ACC2UXX1</accession>
<organism evidence="1 2">
    <name type="scientific">Naganishia adeliensis</name>
    <dbReference type="NCBI Taxonomy" id="92952"/>
    <lineage>
        <taxon>Eukaryota</taxon>
        <taxon>Fungi</taxon>
        <taxon>Dikarya</taxon>
        <taxon>Basidiomycota</taxon>
        <taxon>Agaricomycotina</taxon>
        <taxon>Tremellomycetes</taxon>
        <taxon>Filobasidiales</taxon>
        <taxon>Filobasidiaceae</taxon>
        <taxon>Naganishia</taxon>
    </lineage>
</organism>
<comment type="caution">
    <text evidence="1">The sequence shown here is derived from an EMBL/GenBank/DDBJ whole genome shotgun (WGS) entry which is preliminary data.</text>
</comment>
<evidence type="ECO:0000313" key="1">
    <source>
        <dbReference type="EMBL" id="KAJ9091172.1"/>
    </source>
</evidence>